<dbReference type="GO" id="GO:0010420">
    <property type="term" value="F:polyprenyldihydroxybenzoate methyltransferase activity"/>
    <property type="evidence" value="ECO:0007669"/>
    <property type="project" value="InterPro"/>
</dbReference>
<dbReference type="NCBIfam" id="TIGR01983">
    <property type="entry name" value="UbiG"/>
    <property type="match status" value="1"/>
</dbReference>
<keyword evidence="1" id="KW-0489">Methyltransferase</keyword>
<accession>A0A8J7LW38</accession>
<keyword evidence="4" id="KW-0949">S-adenosyl-L-methionine</keyword>
<evidence type="ECO:0000256" key="1">
    <source>
        <dbReference type="ARBA" id="ARBA00022603"/>
    </source>
</evidence>
<evidence type="ECO:0000313" key="6">
    <source>
        <dbReference type="EMBL" id="MBJ6726284.1"/>
    </source>
</evidence>
<evidence type="ECO:0000313" key="7">
    <source>
        <dbReference type="Proteomes" id="UP000636888"/>
    </source>
</evidence>
<dbReference type="InterPro" id="IPR010233">
    <property type="entry name" value="UbiG_MeTrfase"/>
</dbReference>
<dbReference type="AlphaFoldDB" id="A0A8J7LW38"/>
<sequence length="274" mass="30335">MAAVPQRIYERIDNGLYDDESDSWWGPDSPFFLMTTSLNPARVGYLRRVVGRALGPDLAGRRALEVGCGGGILCEEIARMGFATTGIDPAAASIAVASRHAAGAGLAIDYLRGSGERLPFADGAFDAVFCCDVLEHVRDLPAVISEIGRVLKPGGIFCYDTINRTVASWLMAIKVSQEWSQFAYLPPRLHVWEMFIKPQELRGLLAQSGITWREHRGLKPNRPLWQVLWQLYQRAQGRISMTEMGSRLGLVECDSLQLMYLGYGVKRGAMSNEP</sequence>
<keyword evidence="2" id="KW-0808">Transferase</keyword>
<dbReference type="InterPro" id="IPR013216">
    <property type="entry name" value="Methyltransf_11"/>
</dbReference>
<evidence type="ECO:0000256" key="2">
    <source>
        <dbReference type="ARBA" id="ARBA00022679"/>
    </source>
</evidence>
<keyword evidence="3" id="KW-0831">Ubiquinone biosynthesis</keyword>
<dbReference type="Gene3D" id="3.40.50.150">
    <property type="entry name" value="Vaccinia Virus protein VP39"/>
    <property type="match status" value="1"/>
</dbReference>
<dbReference type="GO" id="GO:0032259">
    <property type="term" value="P:methylation"/>
    <property type="evidence" value="ECO:0007669"/>
    <property type="project" value="UniProtKB-KW"/>
</dbReference>
<protein>
    <submittedName>
        <fullName evidence="6">3-demethylubiquinone-9 3-O-methyltransferase</fullName>
    </submittedName>
</protein>
<dbReference type="GO" id="GO:0061542">
    <property type="term" value="F:3-demethylubiquinol 3-O-methyltransferase activity"/>
    <property type="evidence" value="ECO:0007669"/>
    <property type="project" value="InterPro"/>
</dbReference>
<keyword evidence="7" id="KW-1185">Reference proteome</keyword>
<dbReference type="PANTHER" id="PTHR43464">
    <property type="entry name" value="METHYLTRANSFERASE"/>
    <property type="match status" value="1"/>
</dbReference>
<organism evidence="6 7">
    <name type="scientific">Geomesophilobacter sediminis</name>
    <dbReference type="NCBI Taxonomy" id="2798584"/>
    <lineage>
        <taxon>Bacteria</taxon>
        <taxon>Pseudomonadati</taxon>
        <taxon>Thermodesulfobacteriota</taxon>
        <taxon>Desulfuromonadia</taxon>
        <taxon>Geobacterales</taxon>
        <taxon>Geobacteraceae</taxon>
        <taxon>Geomesophilobacter</taxon>
    </lineage>
</organism>
<dbReference type="InterPro" id="IPR029063">
    <property type="entry name" value="SAM-dependent_MTases_sf"/>
</dbReference>
<dbReference type="Proteomes" id="UP000636888">
    <property type="component" value="Unassembled WGS sequence"/>
</dbReference>
<evidence type="ECO:0000259" key="5">
    <source>
        <dbReference type="Pfam" id="PF08241"/>
    </source>
</evidence>
<evidence type="ECO:0000256" key="4">
    <source>
        <dbReference type="ARBA" id="ARBA00022691"/>
    </source>
</evidence>
<dbReference type="CDD" id="cd02440">
    <property type="entry name" value="AdoMet_MTases"/>
    <property type="match status" value="1"/>
</dbReference>
<dbReference type="Pfam" id="PF08241">
    <property type="entry name" value="Methyltransf_11"/>
    <property type="match status" value="1"/>
</dbReference>
<feature type="domain" description="Methyltransferase type 11" evidence="5">
    <location>
        <begin position="64"/>
        <end position="158"/>
    </location>
</feature>
<name>A0A8J7LW38_9BACT</name>
<comment type="caution">
    <text evidence="6">The sequence shown here is derived from an EMBL/GenBank/DDBJ whole genome shotgun (WGS) entry which is preliminary data.</text>
</comment>
<dbReference type="PANTHER" id="PTHR43464:SF19">
    <property type="entry name" value="UBIQUINONE BIOSYNTHESIS O-METHYLTRANSFERASE, MITOCHONDRIAL"/>
    <property type="match status" value="1"/>
</dbReference>
<evidence type="ECO:0000256" key="3">
    <source>
        <dbReference type="ARBA" id="ARBA00022688"/>
    </source>
</evidence>
<proteinExistence type="predicted"/>
<dbReference type="EMBL" id="JAEMHM010000013">
    <property type="protein sequence ID" value="MBJ6726284.1"/>
    <property type="molecule type" value="Genomic_DNA"/>
</dbReference>
<gene>
    <name evidence="6" type="primary">ubiG</name>
    <name evidence="6" type="ORF">JFN93_16340</name>
</gene>
<dbReference type="SUPFAM" id="SSF53335">
    <property type="entry name" value="S-adenosyl-L-methionine-dependent methyltransferases"/>
    <property type="match status" value="1"/>
</dbReference>
<reference evidence="6" key="1">
    <citation type="submission" date="2020-12" db="EMBL/GenBank/DDBJ databases">
        <title>Geomonas sp. Red875, isolated from river sediment.</title>
        <authorList>
            <person name="Xu Z."/>
            <person name="Zhang Z."/>
            <person name="Masuda Y."/>
            <person name="Itoh H."/>
            <person name="Senoo K."/>
        </authorList>
    </citation>
    <scope>NUCLEOTIDE SEQUENCE</scope>
    <source>
        <strain evidence="6">Red875</strain>
    </source>
</reference>